<organism evidence="4 5">
    <name type="scientific">Marivita lacus</name>
    <dbReference type="NCBI Taxonomy" id="1323742"/>
    <lineage>
        <taxon>Bacteria</taxon>
        <taxon>Pseudomonadati</taxon>
        <taxon>Pseudomonadota</taxon>
        <taxon>Alphaproteobacteria</taxon>
        <taxon>Rhodobacterales</taxon>
        <taxon>Roseobacteraceae</taxon>
        <taxon>Marivita</taxon>
    </lineage>
</organism>
<dbReference type="Pfam" id="PF01464">
    <property type="entry name" value="SLT"/>
    <property type="match status" value="1"/>
</dbReference>
<dbReference type="EMBL" id="BMFC01000023">
    <property type="protein sequence ID" value="GGC22652.1"/>
    <property type="molecule type" value="Genomic_DNA"/>
</dbReference>
<evidence type="ECO:0000256" key="2">
    <source>
        <dbReference type="SAM" id="MobiDB-lite"/>
    </source>
</evidence>
<dbReference type="RefSeq" id="WP_188484260.1">
    <property type="nucleotide sequence ID" value="NZ_BMFC01000023.1"/>
</dbReference>
<dbReference type="Proteomes" id="UP000645462">
    <property type="component" value="Unassembled WGS sequence"/>
</dbReference>
<dbReference type="Gene3D" id="1.10.530.10">
    <property type="match status" value="1"/>
</dbReference>
<keyword evidence="5" id="KW-1185">Reference proteome</keyword>
<proteinExistence type="inferred from homology"/>
<reference evidence="5" key="1">
    <citation type="journal article" date="2019" name="Int. J. Syst. Evol. Microbiol.">
        <title>The Global Catalogue of Microorganisms (GCM) 10K type strain sequencing project: providing services to taxonomists for standard genome sequencing and annotation.</title>
        <authorList>
            <consortium name="The Broad Institute Genomics Platform"/>
            <consortium name="The Broad Institute Genome Sequencing Center for Infectious Disease"/>
            <person name="Wu L."/>
            <person name="Ma J."/>
        </authorList>
    </citation>
    <scope>NUCLEOTIDE SEQUENCE [LARGE SCALE GENOMIC DNA]</scope>
    <source>
        <strain evidence="5">CGMCC 1.12478</strain>
    </source>
</reference>
<feature type="region of interest" description="Disordered" evidence="2">
    <location>
        <begin position="172"/>
        <end position="206"/>
    </location>
</feature>
<dbReference type="SUPFAM" id="SSF53955">
    <property type="entry name" value="Lysozyme-like"/>
    <property type="match status" value="1"/>
</dbReference>
<comment type="similarity">
    <text evidence="1">Belongs to the virb1 family.</text>
</comment>
<evidence type="ECO:0000313" key="4">
    <source>
        <dbReference type="EMBL" id="GGC22652.1"/>
    </source>
</evidence>
<evidence type="ECO:0000313" key="5">
    <source>
        <dbReference type="Proteomes" id="UP000645462"/>
    </source>
</evidence>
<accession>A0ABQ1LE78</accession>
<gene>
    <name evidence="4" type="ORF">GCM10011363_44010</name>
</gene>
<evidence type="ECO:0000256" key="1">
    <source>
        <dbReference type="ARBA" id="ARBA00009387"/>
    </source>
</evidence>
<evidence type="ECO:0000259" key="3">
    <source>
        <dbReference type="Pfam" id="PF01464"/>
    </source>
</evidence>
<dbReference type="InterPro" id="IPR008258">
    <property type="entry name" value="Transglycosylase_SLT_dom_1"/>
</dbReference>
<feature type="domain" description="Transglycosylase SLT" evidence="3">
    <location>
        <begin position="27"/>
        <end position="147"/>
    </location>
</feature>
<protein>
    <recommendedName>
        <fullName evidence="3">Transglycosylase SLT domain-containing protein</fullName>
    </recommendedName>
</protein>
<comment type="caution">
    <text evidence="4">The sequence shown here is derived from an EMBL/GenBank/DDBJ whole genome shotgun (WGS) entry which is preliminary data.</text>
</comment>
<name>A0ABQ1LE78_9RHOB</name>
<sequence length="228" mass="25239">MPVLCLVLLVGAVPLRATTPDCEALAVEASRQYGVPEGLLVAIARTESGIARGQAGLRAWPWTANVQGKSHYYDSRQEMQAHLDRVIGTDISNVDIGCMQLNYHWHGDRFAGLELMLDPHSNVTYAAGYLRQLYDETGSWEGATRYYHSRDPDRGAAYLGRVNRMWAALATPGQGDQEPVPPVARAAPVTSDRRFQTHRPTGTQTDLRAYWERVDLAEGTLPKLPGRP</sequence>
<dbReference type="InterPro" id="IPR023346">
    <property type="entry name" value="Lysozyme-like_dom_sf"/>
</dbReference>